<name>A0ACC0WEK6_9STRA</name>
<evidence type="ECO:0000313" key="2">
    <source>
        <dbReference type="Proteomes" id="UP001163321"/>
    </source>
</evidence>
<comment type="caution">
    <text evidence="1">The sequence shown here is derived from an EMBL/GenBank/DDBJ whole genome shotgun (WGS) entry which is preliminary data.</text>
</comment>
<sequence>MYVFSGKLIGKAMLEGLLLNVRLSIPLLKHLLDVPFKVSDLYLLDEMVNASMTWILSHENTSTLGLNFVVEDAELIPSGVDVSLHDGNKKLTFIQAKIASIIDGRQIILSDNVPHVFDFKELDLALYGLPHIHDSGWKKHREIRFFEQSSHELDIIGRFWEIVEFFHNSNEGDCYSTLVAQVVSLLRVLRFNISNAVVFRRTKTKRARG</sequence>
<gene>
    <name evidence="1" type="ORF">PsorP6_018182</name>
</gene>
<organism evidence="1 2">
    <name type="scientific">Peronosclerospora sorghi</name>
    <dbReference type="NCBI Taxonomy" id="230839"/>
    <lineage>
        <taxon>Eukaryota</taxon>
        <taxon>Sar</taxon>
        <taxon>Stramenopiles</taxon>
        <taxon>Oomycota</taxon>
        <taxon>Peronosporomycetes</taxon>
        <taxon>Peronosporales</taxon>
        <taxon>Peronosporaceae</taxon>
        <taxon>Peronosclerospora</taxon>
    </lineage>
</organism>
<keyword evidence="2" id="KW-1185">Reference proteome</keyword>
<evidence type="ECO:0000313" key="1">
    <source>
        <dbReference type="EMBL" id="KAI9916486.1"/>
    </source>
</evidence>
<dbReference type="Proteomes" id="UP001163321">
    <property type="component" value="Chromosome 2"/>
</dbReference>
<accession>A0ACC0WEK6</accession>
<reference evidence="1 2" key="1">
    <citation type="journal article" date="2022" name="bioRxiv">
        <title>The genome of the oomycete Peronosclerospora sorghi, a cosmopolitan pathogen of maize and sorghum, is inflated with dispersed pseudogenes.</title>
        <authorList>
            <person name="Fletcher K."/>
            <person name="Martin F."/>
            <person name="Isakeit T."/>
            <person name="Cavanaugh K."/>
            <person name="Magill C."/>
            <person name="Michelmore R."/>
        </authorList>
    </citation>
    <scope>NUCLEOTIDE SEQUENCE [LARGE SCALE GENOMIC DNA]</scope>
    <source>
        <strain evidence="1">P6</strain>
    </source>
</reference>
<proteinExistence type="predicted"/>
<dbReference type="EMBL" id="CM047581">
    <property type="protein sequence ID" value="KAI9916486.1"/>
    <property type="molecule type" value="Genomic_DNA"/>
</dbReference>
<protein>
    <submittedName>
        <fullName evidence="1">Uncharacterized protein</fullName>
    </submittedName>
</protein>